<dbReference type="AlphaFoldDB" id="A0A6S7H060"/>
<dbReference type="Proteomes" id="UP001152795">
    <property type="component" value="Unassembled WGS sequence"/>
</dbReference>
<reference evidence="2" key="1">
    <citation type="submission" date="2020-04" db="EMBL/GenBank/DDBJ databases">
        <authorList>
            <person name="Alioto T."/>
            <person name="Alioto T."/>
            <person name="Gomez Garrido J."/>
        </authorList>
    </citation>
    <scope>NUCLEOTIDE SEQUENCE</scope>
    <source>
        <strain evidence="2">A484AB</strain>
    </source>
</reference>
<dbReference type="OrthoDB" id="5951504at2759"/>
<accession>A0A6S7H060</accession>
<gene>
    <name evidence="2" type="ORF">PACLA_8A082445</name>
</gene>
<organism evidence="2 3">
    <name type="scientific">Paramuricea clavata</name>
    <name type="common">Red gorgonian</name>
    <name type="synonym">Violescent sea-whip</name>
    <dbReference type="NCBI Taxonomy" id="317549"/>
    <lineage>
        <taxon>Eukaryota</taxon>
        <taxon>Metazoa</taxon>
        <taxon>Cnidaria</taxon>
        <taxon>Anthozoa</taxon>
        <taxon>Octocorallia</taxon>
        <taxon>Malacalcyonacea</taxon>
        <taxon>Plexauridae</taxon>
        <taxon>Paramuricea</taxon>
    </lineage>
</organism>
<feature type="domain" description="CHAT" evidence="1">
    <location>
        <begin position="74"/>
        <end position="125"/>
    </location>
</feature>
<dbReference type="Pfam" id="PF12770">
    <property type="entry name" value="CHAT"/>
    <property type="match status" value="1"/>
</dbReference>
<protein>
    <recommendedName>
        <fullName evidence="1">CHAT domain-containing protein</fullName>
    </recommendedName>
</protein>
<proteinExistence type="predicted"/>
<name>A0A6S7H060_PARCT</name>
<evidence type="ECO:0000313" key="3">
    <source>
        <dbReference type="Proteomes" id="UP001152795"/>
    </source>
</evidence>
<sequence length="133" mass="14368">MEESLIVVNPTNDLPELPCAQQEAEMMARLLGVTPLVGRLVTRSEVVSRLPSAPMDDACFWRRKKNGVTDPTKKISCLTVEHVSRLNVTADMVVFSACHTARGKLISIEGVLGLARVFLMAGAKSGYSSVGHS</sequence>
<keyword evidence="3" id="KW-1185">Reference proteome</keyword>
<dbReference type="InterPro" id="IPR024983">
    <property type="entry name" value="CHAT_dom"/>
</dbReference>
<evidence type="ECO:0000259" key="1">
    <source>
        <dbReference type="Pfam" id="PF12770"/>
    </source>
</evidence>
<dbReference type="EMBL" id="CACRXK020001743">
    <property type="protein sequence ID" value="CAB3990877.1"/>
    <property type="molecule type" value="Genomic_DNA"/>
</dbReference>
<comment type="caution">
    <text evidence="2">The sequence shown here is derived from an EMBL/GenBank/DDBJ whole genome shotgun (WGS) entry which is preliminary data.</text>
</comment>
<evidence type="ECO:0000313" key="2">
    <source>
        <dbReference type="EMBL" id="CAB3990877.1"/>
    </source>
</evidence>